<keyword evidence="3" id="KW-1185">Reference proteome</keyword>
<gene>
    <name evidence="2" type="ORF">ACFO6Q_19425</name>
</gene>
<sequence>MSRPHRLRLLCVLAAAASASSAFAQDPLTNIDGFLDPAFNGDGRLQVTHAPASIFTNPALLVQPDGRLLIGGACKAGEDSYPCAARLLPDGTPDFGYGPSATGAFVFNEFAGFPRGSSFAFALQPDSRLLVFGDNEYATAAGMGARVSRDGQLERWPGGAPVRSIPLSAHPAEPSSRILCAAVLPNGKIIVAGVANRASNAGNEDFAIARLNPDLTLDTTFNPGGARPGVQLAAFDQGGSNRDQALAVAVQADGRIVAVGMVEAPAAYHGGAVRLNADGSLDGSFGSSGRILFSPDLLAALSAVTIDRRQRIVVAGSAGDFDNSDIYVARLRASDGGFDTSFGGTGAVRYGGPDLDRASAVAVQSDGKVVAAGTYGYNLFGVVRWREDGTVDPRFGVGGLSTGSFAASGPTWTDTVTALALQDGRPLLAGISSITTEISYIGVARLTADAIFVSGME</sequence>
<protein>
    <recommendedName>
        <fullName evidence="4">Delta-60 repeat domain-containing protein</fullName>
    </recommendedName>
</protein>
<evidence type="ECO:0000313" key="2">
    <source>
        <dbReference type="EMBL" id="MFC4822499.1"/>
    </source>
</evidence>
<dbReference type="SUPFAM" id="SSF101898">
    <property type="entry name" value="NHL repeat"/>
    <property type="match status" value="1"/>
</dbReference>
<dbReference type="EMBL" id="JBHSHD010000017">
    <property type="protein sequence ID" value="MFC4822499.1"/>
    <property type="molecule type" value="Genomic_DNA"/>
</dbReference>
<proteinExistence type="predicted"/>
<comment type="caution">
    <text evidence="2">The sequence shown here is derived from an EMBL/GenBank/DDBJ whole genome shotgun (WGS) entry which is preliminary data.</text>
</comment>
<name>A0ABV9R3W1_9GAMM</name>
<organism evidence="2 3">
    <name type="scientific">Dokdonella ginsengisoli</name>
    <dbReference type="NCBI Taxonomy" id="363846"/>
    <lineage>
        <taxon>Bacteria</taxon>
        <taxon>Pseudomonadati</taxon>
        <taxon>Pseudomonadota</taxon>
        <taxon>Gammaproteobacteria</taxon>
        <taxon>Lysobacterales</taxon>
        <taxon>Rhodanobacteraceae</taxon>
        <taxon>Dokdonella</taxon>
    </lineage>
</organism>
<feature type="chain" id="PRO_5046792164" description="Delta-60 repeat domain-containing protein" evidence="1">
    <location>
        <begin position="25"/>
        <end position="457"/>
    </location>
</feature>
<dbReference type="NCBIfam" id="TIGR02608">
    <property type="entry name" value="delta_60_rpt"/>
    <property type="match status" value="5"/>
</dbReference>
<dbReference type="RefSeq" id="WP_380022827.1">
    <property type="nucleotide sequence ID" value="NZ_JBHSHD010000017.1"/>
</dbReference>
<dbReference type="Proteomes" id="UP001595886">
    <property type="component" value="Unassembled WGS sequence"/>
</dbReference>
<evidence type="ECO:0000256" key="1">
    <source>
        <dbReference type="SAM" id="SignalP"/>
    </source>
</evidence>
<dbReference type="Pfam" id="PF17164">
    <property type="entry name" value="DUF5122"/>
    <property type="match status" value="5"/>
</dbReference>
<accession>A0ABV9R3W1</accession>
<evidence type="ECO:0008006" key="4">
    <source>
        <dbReference type="Google" id="ProtNLM"/>
    </source>
</evidence>
<dbReference type="Gene3D" id="2.80.10.50">
    <property type="match status" value="4"/>
</dbReference>
<reference evidence="3" key="1">
    <citation type="journal article" date="2019" name="Int. J. Syst. Evol. Microbiol.">
        <title>The Global Catalogue of Microorganisms (GCM) 10K type strain sequencing project: providing services to taxonomists for standard genome sequencing and annotation.</title>
        <authorList>
            <consortium name="The Broad Institute Genomics Platform"/>
            <consortium name="The Broad Institute Genome Sequencing Center for Infectious Disease"/>
            <person name="Wu L."/>
            <person name="Ma J."/>
        </authorList>
    </citation>
    <scope>NUCLEOTIDE SEQUENCE [LARGE SCALE GENOMIC DNA]</scope>
    <source>
        <strain evidence="3">CCUG 30340</strain>
    </source>
</reference>
<keyword evidence="1" id="KW-0732">Signal</keyword>
<dbReference type="InterPro" id="IPR013431">
    <property type="entry name" value="Delta_60_rpt"/>
</dbReference>
<evidence type="ECO:0000313" key="3">
    <source>
        <dbReference type="Proteomes" id="UP001595886"/>
    </source>
</evidence>
<feature type="signal peptide" evidence="1">
    <location>
        <begin position="1"/>
        <end position="24"/>
    </location>
</feature>